<dbReference type="PANTHER" id="PTHR45906:SF4">
    <property type="entry name" value="ALPHA-N-ACETYL-NEURAMINYL-2,3-BETA-GALACTOSYL-1,3-N-ACETYL-GALACTOSAMINIDE ALPHA-2,6-SIALYLTRANSFERASE"/>
    <property type="match status" value="1"/>
</dbReference>
<evidence type="ECO:0000256" key="8">
    <source>
        <dbReference type="ARBA" id="ARBA00022989"/>
    </source>
</evidence>
<dbReference type="RefSeq" id="XP_026154184.1">
    <property type="nucleotide sequence ID" value="XM_026298399.1"/>
</dbReference>
<dbReference type="AlphaFoldDB" id="A0A3Q3SM72"/>
<keyword evidence="8" id="KW-1133">Transmembrane helix</keyword>
<feature type="chain" id="PRO_5018597461" description="ST6 N-acetylgalactosaminide alpha-2,6-sialyltransferase 3" evidence="15">
    <location>
        <begin position="28"/>
        <end position="287"/>
    </location>
</feature>
<reference evidence="16" key="1">
    <citation type="submission" date="2025-08" db="UniProtKB">
        <authorList>
            <consortium name="Ensembl"/>
        </authorList>
    </citation>
    <scope>IDENTIFICATION</scope>
</reference>
<dbReference type="FunCoup" id="A0A3Q3SM72">
    <property type="interactions" value="24"/>
</dbReference>
<sequence>MNSLLFRWLCLLSLSLPLLFWFGHVVTRDGISPAAHSTGSGGYMRIAYGMTDQFLDMHCNQCALVSSSGQMLGTGAGEEIDKFECVIRMNNAPIKGYEKDVGRRTSVRVVSHTSVPLLVKNEHYFFKQSAGTTYVIWGPDKHMRQDGKGRTFNALWKMATKYPNVRIYAMTKERIEYCDKMFQNETGKNRMKTGAYLSTGFFTMVLAVDMCDSIHVYGMIDGNYCSRGNHSVVPYHYYEKNRINECRMYKFHEHAKRGGHRFMTEKVIYAKWATHHKMKFKYPSWSL</sequence>
<evidence type="ECO:0000256" key="4">
    <source>
        <dbReference type="ARBA" id="ARBA00022679"/>
    </source>
</evidence>
<evidence type="ECO:0000256" key="5">
    <source>
        <dbReference type="ARBA" id="ARBA00022692"/>
    </source>
</evidence>
<dbReference type="InterPro" id="IPR001675">
    <property type="entry name" value="Glyco_trans_29"/>
</dbReference>
<evidence type="ECO:0000256" key="15">
    <source>
        <dbReference type="SAM" id="SignalP"/>
    </source>
</evidence>
<keyword evidence="7" id="KW-0730">Sialic acid</keyword>
<dbReference type="OrthoDB" id="10264956at2759"/>
<dbReference type="Pfam" id="PF00777">
    <property type="entry name" value="Glyco_transf_29"/>
    <property type="match status" value="1"/>
</dbReference>
<feature type="signal peptide" evidence="15">
    <location>
        <begin position="1"/>
        <end position="27"/>
    </location>
</feature>
<keyword evidence="10" id="KW-0443">Lipid metabolism</keyword>
<dbReference type="Ensembl" id="ENSMAMT00000027808.2">
    <property type="protein sequence ID" value="ENSMAMP00000027105.1"/>
    <property type="gene ID" value="ENSMAMG00000018228.2"/>
</dbReference>
<dbReference type="CTD" id="27090"/>
<evidence type="ECO:0000256" key="1">
    <source>
        <dbReference type="ARBA" id="ARBA00004323"/>
    </source>
</evidence>
<keyword evidence="6" id="KW-0735">Signal-anchor</keyword>
<protein>
    <recommendedName>
        <fullName evidence="18">ST6 N-acetylgalactosaminide alpha-2,6-sialyltransferase 3</fullName>
    </recommendedName>
</protein>
<comment type="subcellular location">
    <subcellularLocation>
        <location evidence="1">Golgi apparatus membrane</location>
        <topology evidence="1">Single-pass type II membrane protein</topology>
    </subcellularLocation>
</comment>
<evidence type="ECO:0000256" key="9">
    <source>
        <dbReference type="ARBA" id="ARBA00023034"/>
    </source>
</evidence>
<dbReference type="GO" id="GO:0000139">
    <property type="term" value="C:Golgi membrane"/>
    <property type="evidence" value="ECO:0007669"/>
    <property type="project" value="UniProtKB-SubCell"/>
</dbReference>
<reference evidence="16" key="2">
    <citation type="submission" date="2025-09" db="UniProtKB">
        <authorList>
            <consortium name="Ensembl"/>
        </authorList>
    </citation>
    <scope>IDENTIFICATION</scope>
</reference>
<evidence type="ECO:0000256" key="11">
    <source>
        <dbReference type="ARBA" id="ARBA00023136"/>
    </source>
</evidence>
<name>A0A3Q3SM72_9TELE</name>
<proteinExistence type="inferred from homology"/>
<dbReference type="InParanoid" id="A0A3Q3SM72"/>
<keyword evidence="17" id="KW-1185">Reference proteome</keyword>
<evidence type="ECO:0000256" key="14">
    <source>
        <dbReference type="ARBA" id="ARBA00043744"/>
    </source>
</evidence>
<keyword evidence="15" id="KW-0732">Signal</keyword>
<dbReference type="GeneID" id="113125095"/>
<organism evidence="16 17">
    <name type="scientific">Mastacembelus armatus</name>
    <name type="common">zig-zag eel</name>
    <dbReference type="NCBI Taxonomy" id="205130"/>
    <lineage>
        <taxon>Eukaryota</taxon>
        <taxon>Metazoa</taxon>
        <taxon>Chordata</taxon>
        <taxon>Craniata</taxon>
        <taxon>Vertebrata</taxon>
        <taxon>Euteleostomi</taxon>
        <taxon>Actinopterygii</taxon>
        <taxon>Neopterygii</taxon>
        <taxon>Teleostei</taxon>
        <taxon>Neoteleostei</taxon>
        <taxon>Acanthomorphata</taxon>
        <taxon>Anabantaria</taxon>
        <taxon>Synbranchiformes</taxon>
        <taxon>Mastacembelidae</taxon>
        <taxon>Mastacembelus</taxon>
    </lineage>
</organism>
<evidence type="ECO:0008006" key="18">
    <source>
        <dbReference type="Google" id="ProtNLM"/>
    </source>
</evidence>
<evidence type="ECO:0000256" key="7">
    <source>
        <dbReference type="ARBA" id="ARBA00022981"/>
    </source>
</evidence>
<evidence type="ECO:0000313" key="17">
    <source>
        <dbReference type="Proteomes" id="UP000261640"/>
    </source>
</evidence>
<evidence type="ECO:0000256" key="3">
    <source>
        <dbReference type="ARBA" id="ARBA00022676"/>
    </source>
</evidence>
<dbReference type="GO" id="GO:0001574">
    <property type="term" value="P:ganglioside biosynthetic process"/>
    <property type="evidence" value="ECO:0007669"/>
    <property type="project" value="TreeGrafter"/>
</dbReference>
<dbReference type="InterPro" id="IPR038578">
    <property type="entry name" value="GT29-like_sf"/>
</dbReference>
<keyword evidence="12" id="KW-1015">Disulfide bond</keyword>
<evidence type="ECO:0000256" key="10">
    <source>
        <dbReference type="ARBA" id="ARBA00023098"/>
    </source>
</evidence>
<dbReference type="GO" id="GO:0001665">
    <property type="term" value="F:alpha-N-acetylgalactosaminide alpha-2,6-sialyltransferase activity"/>
    <property type="evidence" value="ECO:0007669"/>
    <property type="project" value="TreeGrafter"/>
</dbReference>
<dbReference type="GO" id="GO:0009311">
    <property type="term" value="P:oligosaccharide metabolic process"/>
    <property type="evidence" value="ECO:0007669"/>
    <property type="project" value="TreeGrafter"/>
</dbReference>
<keyword evidence="5" id="KW-0812">Transmembrane</keyword>
<dbReference type="Gene3D" id="3.90.1480.20">
    <property type="entry name" value="Glycosyl transferase family 29"/>
    <property type="match status" value="1"/>
</dbReference>
<evidence type="ECO:0000256" key="2">
    <source>
        <dbReference type="ARBA" id="ARBA00006003"/>
    </source>
</evidence>
<comment type="similarity">
    <text evidence="2">Belongs to the glycosyltransferase 29 family.</text>
</comment>
<dbReference type="Proteomes" id="UP000261640">
    <property type="component" value="Unplaced"/>
</dbReference>
<evidence type="ECO:0000256" key="6">
    <source>
        <dbReference type="ARBA" id="ARBA00022968"/>
    </source>
</evidence>
<evidence type="ECO:0000313" key="16">
    <source>
        <dbReference type="Ensembl" id="ENSMAMP00000027105.1"/>
    </source>
</evidence>
<accession>A0A3Q3SM72</accession>
<keyword evidence="13" id="KW-0325">Glycoprotein</keyword>
<keyword evidence="11" id="KW-0472">Membrane</keyword>
<evidence type="ECO:0000256" key="13">
    <source>
        <dbReference type="ARBA" id="ARBA00023180"/>
    </source>
</evidence>
<dbReference type="PANTHER" id="PTHR45906">
    <property type="entry name" value="ALPHA-N-ACETYL-NEURAMINYL-2,3-BETA-GALACTOSYL-1, 3-N-ACETYL-GALACTOSAMINIDE ALPHA-2,6-SIALYLTRANSFERASE-LIKE"/>
    <property type="match status" value="1"/>
</dbReference>
<dbReference type="STRING" id="205130.ENSMAMP00000027105"/>
<evidence type="ECO:0000256" key="12">
    <source>
        <dbReference type="ARBA" id="ARBA00023157"/>
    </source>
</evidence>
<keyword evidence="9" id="KW-0333">Golgi apparatus</keyword>
<dbReference type="GeneTree" id="ENSGT00940000157958"/>
<comment type="catalytic activity">
    <reaction evidence="14">
        <text>a ganglioside GM1b (d18:1(4E)) + CMP-N-acetyl-beta-neuraminate = a ganglioside GD1alpha (d18:1(4E)) + CMP + H(+)</text>
        <dbReference type="Rhea" id="RHEA:41968"/>
        <dbReference type="ChEBI" id="CHEBI:15378"/>
        <dbReference type="ChEBI" id="CHEBI:57812"/>
        <dbReference type="ChEBI" id="CHEBI:60377"/>
        <dbReference type="ChEBI" id="CHEBI:78568"/>
        <dbReference type="ChEBI" id="CHEBI:78569"/>
    </reaction>
    <physiologicalReaction direction="left-to-right" evidence="14">
        <dbReference type="Rhea" id="RHEA:41969"/>
    </physiologicalReaction>
</comment>
<keyword evidence="3" id="KW-0328">Glycosyltransferase</keyword>
<keyword evidence="4" id="KW-0808">Transferase</keyword>